<proteinExistence type="predicted"/>
<feature type="transmembrane region" description="Helical" evidence="1">
    <location>
        <begin position="147"/>
        <end position="164"/>
    </location>
</feature>
<evidence type="ECO:0000313" key="2">
    <source>
        <dbReference type="EMBL" id="ALO43098.1"/>
    </source>
</evidence>
<feature type="transmembrane region" description="Helical" evidence="1">
    <location>
        <begin position="57"/>
        <end position="80"/>
    </location>
</feature>
<reference evidence="2 3" key="1">
    <citation type="submission" date="2015-11" db="EMBL/GenBank/DDBJ databases">
        <authorList>
            <person name="Zhang Y."/>
            <person name="Guo Z."/>
        </authorList>
    </citation>
    <scope>NUCLEOTIDE SEQUENCE [LARGE SCALE GENOMIC DNA]</scope>
    <source>
        <strain evidence="2 3">KCTC 12086</strain>
    </source>
</reference>
<sequence>MNTQHKNQQFYARVAGLSYIIFTLAGILDNFILSSTLASSEQFLSHGVFANEQHFRWGVLAEIVMFTAVTTASMGFYLALKPINKPLMQTALCFRLVEIIIGSFVVTVSMSMLALSNKTYLLNVFDAEQIRHIIVIASSFRQPASEYSWIFMGVAGIMTFYLFFKTNYIPKAWSVWGMFTYSSLIIYPVAKLLIADLPREAMFVMFPGALFELGVGCWLLIKGLDFSAYKHELPFKTELSISAEA</sequence>
<dbReference type="AlphaFoldDB" id="A0A0S2K3N6"/>
<evidence type="ECO:0008006" key="4">
    <source>
        <dbReference type="Google" id="ProtNLM"/>
    </source>
</evidence>
<evidence type="ECO:0000256" key="1">
    <source>
        <dbReference type="SAM" id="Phobius"/>
    </source>
</evidence>
<dbReference type="PATRIC" id="fig|161398.10.peg.2666"/>
<dbReference type="KEGG" id="pphe:PP2015_2610"/>
<dbReference type="Pfam" id="PF14329">
    <property type="entry name" value="DUF4386"/>
    <property type="match status" value="1"/>
</dbReference>
<evidence type="ECO:0000313" key="3">
    <source>
        <dbReference type="Proteomes" id="UP000061457"/>
    </source>
</evidence>
<dbReference type="STRING" id="161398.PP2015_2610"/>
<feature type="transmembrane region" description="Helical" evidence="1">
    <location>
        <begin position="92"/>
        <end position="115"/>
    </location>
</feature>
<dbReference type="Proteomes" id="UP000061457">
    <property type="component" value="Chromosome I"/>
</dbReference>
<feature type="transmembrane region" description="Helical" evidence="1">
    <location>
        <begin position="176"/>
        <end position="195"/>
    </location>
</feature>
<feature type="transmembrane region" description="Helical" evidence="1">
    <location>
        <begin position="201"/>
        <end position="221"/>
    </location>
</feature>
<protein>
    <recommendedName>
        <fullName evidence="4">DUF4386 domain-containing protein</fullName>
    </recommendedName>
</protein>
<dbReference type="RefSeq" id="WP_058030781.1">
    <property type="nucleotide sequence ID" value="NZ_CP013187.1"/>
</dbReference>
<keyword evidence="1" id="KW-0472">Membrane</keyword>
<name>A0A0S2K3N6_9GAMM</name>
<keyword evidence="3" id="KW-1185">Reference proteome</keyword>
<keyword evidence="1" id="KW-0812">Transmembrane</keyword>
<accession>A0A0S2K3N6</accession>
<feature type="transmembrane region" description="Helical" evidence="1">
    <location>
        <begin position="12"/>
        <end position="37"/>
    </location>
</feature>
<dbReference type="EMBL" id="CP013187">
    <property type="protein sequence ID" value="ALO43098.1"/>
    <property type="molecule type" value="Genomic_DNA"/>
</dbReference>
<organism evidence="2 3">
    <name type="scientific">Pseudoalteromonas phenolica</name>
    <dbReference type="NCBI Taxonomy" id="161398"/>
    <lineage>
        <taxon>Bacteria</taxon>
        <taxon>Pseudomonadati</taxon>
        <taxon>Pseudomonadota</taxon>
        <taxon>Gammaproteobacteria</taxon>
        <taxon>Alteromonadales</taxon>
        <taxon>Pseudoalteromonadaceae</taxon>
        <taxon>Pseudoalteromonas</taxon>
    </lineage>
</organism>
<keyword evidence="1" id="KW-1133">Transmembrane helix</keyword>
<dbReference type="InterPro" id="IPR025495">
    <property type="entry name" value="DUF4386"/>
</dbReference>
<gene>
    <name evidence="2" type="ORF">PP2015_2610</name>
</gene>